<evidence type="ECO:0000256" key="2">
    <source>
        <dbReference type="ARBA" id="ARBA00022692"/>
    </source>
</evidence>
<feature type="transmembrane region" description="Helical" evidence="5">
    <location>
        <begin position="342"/>
        <end position="360"/>
    </location>
</feature>
<feature type="transmembrane region" description="Helical" evidence="5">
    <location>
        <begin position="123"/>
        <end position="142"/>
    </location>
</feature>
<dbReference type="InterPro" id="IPR036259">
    <property type="entry name" value="MFS_trans_sf"/>
</dbReference>
<dbReference type="EMBL" id="MAJD01000001">
    <property type="protein sequence ID" value="OBX36069.1"/>
    <property type="molecule type" value="Genomic_DNA"/>
</dbReference>
<dbReference type="AlphaFoldDB" id="A0A1B8P1H7"/>
<feature type="transmembrane region" description="Helical" evidence="5">
    <location>
        <begin position="425"/>
        <end position="445"/>
    </location>
</feature>
<feature type="transmembrane region" description="Helical" evidence="5">
    <location>
        <begin position="489"/>
        <end position="506"/>
    </location>
</feature>
<dbReference type="PANTHER" id="PTHR23515">
    <property type="entry name" value="HIGH-AFFINITY NITRATE TRANSPORTER 2.3"/>
    <property type="match status" value="1"/>
</dbReference>
<dbReference type="InterPro" id="IPR044772">
    <property type="entry name" value="NO3_transporter"/>
</dbReference>
<dbReference type="GO" id="GO:0015112">
    <property type="term" value="F:nitrate transmembrane transporter activity"/>
    <property type="evidence" value="ECO:0007669"/>
    <property type="project" value="InterPro"/>
</dbReference>
<feature type="transmembrane region" description="Helical" evidence="5">
    <location>
        <begin position="272"/>
        <end position="295"/>
    </location>
</feature>
<reference evidence="6 7" key="1">
    <citation type="submission" date="2016-06" db="EMBL/GenBank/DDBJ databases">
        <title>Genome sequence of halotolerant plant growth promoting strain of Halomonas elongata HEK1 isolated from salterns of Rann of Kutch, Gujarat, India.</title>
        <authorList>
            <person name="Gaba S."/>
            <person name="Singh R.N."/>
            <person name="Abrol S."/>
            <person name="Kaushik R."/>
            <person name="Saxena A.K."/>
        </authorList>
    </citation>
    <scope>NUCLEOTIDE SEQUENCE [LARGE SCALE GENOMIC DNA]</scope>
    <source>
        <strain evidence="6 7">HEK1</strain>
    </source>
</reference>
<evidence type="ECO:0000256" key="4">
    <source>
        <dbReference type="ARBA" id="ARBA00023136"/>
    </source>
</evidence>
<dbReference type="PATRIC" id="fig|2746.7.peg.417"/>
<feature type="transmembrane region" description="Helical" evidence="5">
    <location>
        <begin position="154"/>
        <end position="174"/>
    </location>
</feature>
<comment type="subcellular location">
    <subcellularLocation>
        <location evidence="1">Membrane</location>
        <topology evidence="1">Multi-pass membrane protein</topology>
    </subcellularLocation>
</comment>
<dbReference type="Proteomes" id="UP000092504">
    <property type="component" value="Unassembled WGS sequence"/>
</dbReference>
<feature type="transmembrane region" description="Helical" evidence="5">
    <location>
        <begin position="381"/>
        <end position="405"/>
    </location>
</feature>
<name>A0A1B8P1H7_HALEL</name>
<comment type="caution">
    <text evidence="6">The sequence shown here is derived from an EMBL/GenBank/DDBJ whole genome shotgun (WGS) entry which is preliminary data.</text>
</comment>
<organism evidence="6 7">
    <name type="scientific">Halomonas elongata</name>
    <dbReference type="NCBI Taxonomy" id="2746"/>
    <lineage>
        <taxon>Bacteria</taxon>
        <taxon>Pseudomonadati</taxon>
        <taxon>Pseudomonadota</taxon>
        <taxon>Gammaproteobacteria</taxon>
        <taxon>Oceanospirillales</taxon>
        <taxon>Halomonadaceae</taxon>
        <taxon>Halomonas</taxon>
    </lineage>
</organism>
<proteinExistence type="predicted"/>
<gene>
    <name evidence="6" type="primary">narK</name>
    <name evidence="6" type="ORF">A8U91_00405</name>
</gene>
<dbReference type="GO" id="GO:0016020">
    <property type="term" value="C:membrane"/>
    <property type="evidence" value="ECO:0007669"/>
    <property type="project" value="UniProtKB-SubCell"/>
</dbReference>
<keyword evidence="3 5" id="KW-1133">Transmembrane helix</keyword>
<feature type="transmembrane region" description="Helical" evidence="5">
    <location>
        <begin position="233"/>
        <end position="252"/>
    </location>
</feature>
<feature type="transmembrane region" description="Helical" evidence="5">
    <location>
        <begin position="316"/>
        <end position="336"/>
    </location>
</feature>
<feature type="transmembrane region" description="Helical" evidence="5">
    <location>
        <begin position="180"/>
        <end position="199"/>
    </location>
</feature>
<keyword evidence="2 5" id="KW-0812">Transmembrane</keyword>
<feature type="transmembrane region" description="Helical" evidence="5">
    <location>
        <begin position="527"/>
        <end position="546"/>
    </location>
</feature>
<feature type="transmembrane region" description="Helical" evidence="5">
    <location>
        <begin position="457"/>
        <end position="477"/>
    </location>
</feature>
<evidence type="ECO:0000313" key="7">
    <source>
        <dbReference type="Proteomes" id="UP000092504"/>
    </source>
</evidence>
<accession>A0A1B8P1H7</accession>
<dbReference type="SUPFAM" id="SSF103473">
    <property type="entry name" value="MFS general substrate transporter"/>
    <property type="match status" value="2"/>
</dbReference>
<protein>
    <submittedName>
        <fullName evidence="6">Nitrate/nitrite transporter NarK</fullName>
    </submittedName>
</protein>
<feature type="transmembrane region" description="Helical" evidence="5">
    <location>
        <begin position="558"/>
        <end position="578"/>
    </location>
</feature>
<evidence type="ECO:0000256" key="3">
    <source>
        <dbReference type="ARBA" id="ARBA00022989"/>
    </source>
</evidence>
<keyword evidence="4 5" id="KW-0472">Membrane</keyword>
<evidence type="ECO:0000256" key="5">
    <source>
        <dbReference type="SAM" id="Phobius"/>
    </source>
</evidence>
<feature type="transmembrane region" description="Helical" evidence="5">
    <location>
        <begin position="88"/>
        <end position="108"/>
    </location>
</feature>
<sequence length="587" mass="63014">MADFTAFLTHFSIAIPGVSFPTKPLTGPIVNIRGKCAMDRERVDAVRRADEHGLPPREGRPNADIEHWDVEDAAFWETHGSRVANRNLWISIPSLAMGFAIWMMWGMITTQMQNLGFPFTVDQLFTLTAISGLSGATLRIPASFMIRIAGGRNTIFLTTALLMIPALGTGLALMNPQTPFWVFQALALLSGIGGGNFACSMSNISTFFPKAQQGYALGMNAGLGNFGVTTMQILIPLVMTVGLFGALAGAPMPLQSASGTLIGRIEAGTDAWIQNAALIWLVFLIPLALACWFGMNNLRTITPQPGNPASAFGKILGFYGVGIVTSVVGVLTLGWISMWIALPVTILLTLAALRSLPGNIKPAIQKQFSIFSNKHTWSMTVLYILTFGTFIGFSAALPLSINVIFGNMMDVAADGSLIRVPNPDAPSALTWSWMGAFVGALIRPVGGWISDKVGGSIVTQIVSAIMVVASIAAGYVMMLAYNATDPNQYFWIFLALFIVMFAASGIGNGSTFRSIGVIFDTQQKGPVLGWSSAIAAYGAFIAPQVIGGQIKAGTPELAMYGFAVFYALCLVVNWWFYLRRNAYVKNP</sequence>
<dbReference type="Gene3D" id="1.20.1250.20">
    <property type="entry name" value="MFS general substrate transporter like domains"/>
    <property type="match status" value="2"/>
</dbReference>
<evidence type="ECO:0000256" key="1">
    <source>
        <dbReference type="ARBA" id="ARBA00004141"/>
    </source>
</evidence>
<evidence type="ECO:0000313" key="6">
    <source>
        <dbReference type="EMBL" id="OBX36069.1"/>
    </source>
</evidence>